<evidence type="ECO:0008006" key="4">
    <source>
        <dbReference type="Google" id="ProtNLM"/>
    </source>
</evidence>
<evidence type="ECO:0000313" key="3">
    <source>
        <dbReference type="Proteomes" id="UP000827549"/>
    </source>
</evidence>
<evidence type="ECO:0000313" key="2">
    <source>
        <dbReference type="EMBL" id="WOO80602.1"/>
    </source>
</evidence>
<evidence type="ECO:0000256" key="1">
    <source>
        <dbReference type="SAM" id="MobiDB-lite"/>
    </source>
</evidence>
<dbReference type="RefSeq" id="XP_062626634.1">
    <property type="nucleotide sequence ID" value="XM_062770650.1"/>
</dbReference>
<organism evidence="2 3">
    <name type="scientific">Vanrija pseudolonga</name>
    <dbReference type="NCBI Taxonomy" id="143232"/>
    <lineage>
        <taxon>Eukaryota</taxon>
        <taxon>Fungi</taxon>
        <taxon>Dikarya</taxon>
        <taxon>Basidiomycota</taxon>
        <taxon>Agaricomycotina</taxon>
        <taxon>Tremellomycetes</taxon>
        <taxon>Trichosporonales</taxon>
        <taxon>Trichosporonaceae</taxon>
        <taxon>Vanrija</taxon>
    </lineage>
</organism>
<dbReference type="EMBL" id="CP086716">
    <property type="protein sequence ID" value="WOO80602.1"/>
    <property type="molecule type" value="Genomic_DNA"/>
</dbReference>
<dbReference type="AlphaFoldDB" id="A0AAF0Y5Z8"/>
<feature type="region of interest" description="Disordered" evidence="1">
    <location>
        <begin position="188"/>
        <end position="210"/>
    </location>
</feature>
<reference evidence="2" key="1">
    <citation type="submission" date="2023-10" db="EMBL/GenBank/DDBJ databases">
        <authorList>
            <person name="Noh H."/>
        </authorList>
    </citation>
    <scope>NUCLEOTIDE SEQUENCE</scope>
    <source>
        <strain evidence="2">DUCC4014</strain>
    </source>
</reference>
<protein>
    <recommendedName>
        <fullName evidence="4">BTB domain-containing protein</fullName>
    </recommendedName>
</protein>
<gene>
    <name evidence="2" type="ORF">LOC62_03G004128</name>
</gene>
<feature type="compositionally biased region" description="Basic and acidic residues" evidence="1">
    <location>
        <begin position="190"/>
        <end position="199"/>
    </location>
</feature>
<name>A0AAF0Y5Z8_9TREE</name>
<keyword evidence="3" id="KW-1185">Reference proteome</keyword>
<sequence>MSHRTPSTILTKFSATMQRQPSLGETIHDDKDFKSGDFTLISSNNIRFRVDSVYLFAASPIFRDAQAVSNPDDKLVHFTDESENDATITTFLTLVTEAKLVLFYKEPLRICQHLSDCVAFLRKHECFATLRVLIKAFIVDFLMREDLDYSVPGLLLGALVNDPDICVKAINMHCTKVEAGAAAKARRRSTTRDWGRADAEDNPPSTPRVSEFGENDLLPANMPLLIHQLFPMSYVWVLSRSWVECGCDYALWGRSFEKLAKKIIAPDPPPELDLCHDTGDFTLISSDNFEFRIDSFHLFAASAVFRNAAQLDNGGAKVVHLTSDFEDSDTVRTFLTLISEGYIDDIADDFEDRCKRLFDLVQFIKKYECHSTLMALLNAFHRQYLSELYNDNTHTALVLGAIAEDPQFCAQAMAMYQLLEHFHFPQREQRESNHLLPVNLPYKVVQLMPPVYTWALARSWIDCKYNVGDHFTRIDVSD</sequence>
<dbReference type="Proteomes" id="UP000827549">
    <property type="component" value="Chromosome 3"/>
</dbReference>
<dbReference type="GeneID" id="87807368"/>
<accession>A0AAF0Y5Z8</accession>
<proteinExistence type="predicted"/>